<dbReference type="AlphaFoldDB" id="A0A8X6KE13"/>
<dbReference type="EMBL" id="BMAO01030779">
    <property type="protein sequence ID" value="GFQ70231.1"/>
    <property type="molecule type" value="Genomic_DNA"/>
</dbReference>
<sequence>MDLSLNEPVLGFLAFQYNNNPILGIDKITIGNLTESLTIICDQNWYRELNQHVERLKITELYVLNCFHCKFVQQFVPEGVMCRNYKGGRIERCNICNKFSCPSVKIAEAIRRMCNINLDVRCDVNK</sequence>
<organism evidence="1 2">
    <name type="scientific">Trichonephila clavata</name>
    <name type="common">Joro spider</name>
    <name type="synonym">Nephila clavata</name>
    <dbReference type="NCBI Taxonomy" id="2740835"/>
    <lineage>
        <taxon>Eukaryota</taxon>
        <taxon>Metazoa</taxon>
        <taxon>Ecdysozoa</taxon>
        <taxon>Arthropoda</taxon>
        <taxon>Chelicerata</taxon>
        <taxon>Arachnida</taxon>
        <taxon>Araneae</taxon>
        <taxon>Araneomorphae</taxon>
        <taxon>Entelegynae</taxon>
        <taxon>Araneoidea</taxon>
        <taxon>Nephilidae</taxon>
        <taxon>Trichonephila</taxon>
    </lineage>
</organism>
<proteinExistence type="predicted"/>
<dbReference type="Proteomes" id="UP000887116">
    <property type="component" value="Unassembled WGS sequence"/>
</dbReference>
<gene>
    <name evidence="1" type="ORF">TNCT_193531</name>
</gene>
<evidence type="ECO:0000313" key="1">
    <source>
        <dbReference type="EMBL" id="GFQ70231.1"/>
    </source>
</evidence>
<protein>
    <submittedName>
        <fullName evidence="1">Uncharacterized protein</fullName>
    </submittedName>
</protein>
<keyword evidence="2" id="KW-1185">Reference proteome</keyword>
<name>A0A8X6KE13_TRICU</name>
<reference evidence="1" key="1">
    <citation type="submission" date="2020-07" db="EMBL/GenBank/DDBJ databases">
        <title>Multicomponent nature underlies the extraordinary mechanical properties of spider dragline silk.</title>
        <authorList>
            <person name="Kono N."/>
            <person name="Nakamura H."/>
            <person name="Mori M."/>
            <person name="Yoshida Y."/>
            <person name="Ohtoshi R."/>
            <person name="Malay A.D."/>
            <person name="Moran D.A.P."/>
            <person name="Tomita M."/>
            <person name="Numata K."/>
            <person name="Arakawa K."/>
        </authorList>
    </citation>
    <scope>NUCLEOTIDE SEQUENCE</scope>
</reference>
<evidence type="ECO:0000313" key="2">
    <source>
        <dbReference type="Proteomes" id="UP000887116"/>
    </source>
</evidence>
<accession>A0A8X6KE13</accession>
<comment type="caution">
    <text evidence="1">The sequence shown here is derived from an EMBL/GenBank/DDBJ whole genome shotgun (WGS) entry which is preliminary data.</text>
</comment>